<dbReference type="GO" id="GO:0009535">
    <property type="term" value="C:chloroplast thylakoid membrane"/>
    <property type="evidence" value="ECO:0007669"/>
    <property type="project" value="UniProtKB-SubCell"/>
</dbReference>
<sequence length="195" mass="21657">MTYRLKRVSHFPLLSRTLLHIEKSSDPVASFSPETRTIVFSGTTADELFPLFDKYGKVMVSASDFSSYTAFCYLVASMGLQLLWSFGLACLNVYALRKKRDLQNPVLMSLFAEGDWEQQMVMPGHCEESLQKELNRYVPTAAAFGGMCIGALTVLEDLMGAIGSGTGILLAVTIIYQYFETFEKEKASELGFLGL</sequence>
<dbReference type="Pfam" id="PF04535">
    <property type="entry name" value="CASP_dom"/>
    <property type="match status" value="1"/>
</dbReference>
<evidence type="ECO:0000256" key="6">
    <source>
        <dbReference type="ARBA" id="ARBA00022692"/>
    </source>
</evidence>
<dbReference type="PANTHER" id="PTHR32021">
    <property type="entry name" value="CASP-LIKE PROTEIN 5B3"/>
    <property type="match status" value="1"/>
</dbReference>
<feature type="domain" description="Casparian strip membrane protein" evidence="10">
    <location>
        <begin position="61"/>
        <end position="116"/>
    </location>
</feature>
<evidence type="ECO:0000256" key="2">
    <source>
        <dbReference type="ARBA" id="ARBA00004651"/>
    </source>
</evidence>
<keyword evidence="8 9" id="KW-0472">Membrane</keyword>
<evidence type="ECO:0000313" key="12">
    <source>
        <dbReference type="Proteomes" id="UP000436088"/>
    </source>
</evidence>
<comment type="subcellular location">
    <subcellularLocation>
        <location evidence="2 9">Cell membrane</location>
        <topology evidence="2 9">Multi-pass membrane protein</topology>
    </subcellularLocation>
    <subcellularLocation>
        <location evidence="1">Plastid</location>
        <location evidence="1">Chloroplast thylakoid membrane</location>
        <topology evidence="1">Multi-pass membrane protein</topology>
    </subcellularLocation>
</comment>
<proteinExistence type="inferred from homology"/>
<dbReference type="Proteomes" id="UP000436088">
    <property type="component" value="Unassembled WGS sequence"/>
</dbReference>
<dbReference type="GO" id="GO:0005886">
    <property type="term" value="C:plasma membrane"/>
    <property type="evidence" value="ECO:0007669"/>
    <property type="project" value="UniProtKB-SubCell"/>
</dbReference>
<gene>
    <name evidence="11" type="ORF">F3Y22_tig00110053pilonHSYRG00140</name>
</gene>
<dbReference type="PANTHER" id="PTHR32021:SF0">
    <property type="entry name" value="CASP-LIKE PROTEIN 5B2"/>
    <property type="match status" value="1"/>
</dbReference>
<dbReference type="InterPro" id="IPR006702">
    <property type="entry name" value="CASP_dom"/>
</dbReference>
<feature type="transmembrane region" description="Helical" evidence="9">
    <location>
        <begin position="68"/>
        <end position="94"/>
    </location>
</feature>
<dbReference type="Pfam" id="PF00344">
    <property type="entry name" value="SecY"/>
    <property type="match status" value="1"/>
</dbReference>
<dbReference type="Gene3D" id="1.10.3370.10">
    <property type="entry name" value="SecY subunit domain"/>
    <property type="match status" value="1"/>
</dbReference>
<comment type="caution">
    <text evidence="11">The sequence shown here is derived from an EMBL/GenBank/DDBJ whole genome shotgun (WGS) entry which is preliminary data.</text>
</comment>
<accession>A0A6A3BK00</accession>
<evidence type="ECO:0000313" key="11">
    <source>
        <dbReference type="EMBL" id="KAE8717320.1"/>
    </source>
</evidence>
<evidence type="ECO:0000259" key="10">
    <source>
        <dbReference type="Pfam" id="PF04535"/>
    </source>
</evidence>
<keyword evidence="7 9" id="KW-1133">Transmembrane helix</keyword>
<keyword evidence="12" id="KW-1185">Reference proteome</keyword>
<feature type="transmembrane region" description="Helical" evidence="9">
    <location>
        <begin position="137"/>
        <end position="155"/>
    </location>
</feature>
<dbReference type="InterPro" id="IPR023201">
    <property type="entry name" value="SecY_dom_sf"/>
</dbReference>
<evidence type="ECO:0000256" key="7">
    <source>
        <dbReference type="ARBA" id="ARBA00022989"/>
    </source>
</evidence>
<name>A0A6A3BK00_HIBSY</name>
<evidence type="ECO:0000256" key="8">
    <source>
        <dbReference type="ARBA" id="ARBA00023136"/>
    </source>
</evidence>
<evidence type="ECO:0000256" key="1">
    <source>
        <dbReference type="ARBA" id="ARBA00004454"/>
    </source>
</evidence>
<dbReference type="InterPro" id="IPR045009">
    <property type="entry name" value="CASPL-5"/>
</dbReference>
<keyword evidence="5 9" id="KW-1003">Cell membrane</keyword>
<evidence type="ECO:0000256" key="5">
    <source>
        <dbReference type="ARBA" id="ARBA00022475"/>
    </source>
</evidence>
<comment type="caution">
    <text evidence="9">Lacks conserved residue(s) required for the propagation of feature annotation.</text>
</comment>
<evidence type="ECO:0000256" key="9">
    <source>
        <dbReference type="RuleBase" id="RU361233"/>
    </source>
</evidence>
<dbReference type="GO" id="GO:0015031">
    <property type="term" value="P:protein transport"/>
    <property type="evidence" value="ECO:0007669"/>
    <property type="project" value="InterPro"/>
</dbReference>
<dbReference type="AlphaFoldDB" id="A0A6A3BK00"/>
<protein>
    <recommendedName>
        <fullName evidence="9">CASP-like protein</fullName>
    </recommendedName>
</protein>
<comment type="subunit">
    <text evidence="4 9">Homodimer and heterodimers.</text>
</comment>
<keyword evidence="6 9" id="KW-0812">Transmembrane</keyword>
<dbReference type="InterPro" id="IPR002208">
    <property type="entry name" value="SecY/SEC61-alpha"/>
</dbReference>
<dbReference type="EMBL" id="VEPZ02000826">
    <property type="protein sequence ID" value="KAE8717320.1"/>
    <property type="molecule type" value="Genomic_DNA"/>
</dbReference>
<reference evidence="11" key="1">
    <citation type="submission" date="2019-09" db="EMBL/GenBank/DDBJ databases">
        <title>Draft genome information of white flower Hibiscus syriacus.</title>
        <authorList>
            <person name="Kim Y.-M."/>
        </authorList>
    </citation>
    <scope>NUCLEOTIDE SEQUENCE [LARGE SCALE GENOMIC DNA]</scope>
    <source>
        <strain evidence="11">YM2019G1</strain>
    </source>
</reference>
<feature type="transmembrane region" description="Helical" evidence="9">
    <location>
        <begin position="161"/>
        <end position="179"/>
    </location>
</feature>
<evidence type="ECO:0000256" key="3">
    <source>
        <dbReference type="ARBA" id="ARBA00007651"/>
    </source>
</evidence>
<dbReference type="OrthoDB" id="1919022at2759"/>
<organism evidence="11 12">
    <name type="scientific">Hibiscus syriacus</name>
    <name type="common">Rose of Sharon</name>
    <dbReference type="NCBI Taxonomy" id="106335"/>
    <lineage>
        <taxon>Eukaryota</taxon>
        <taxon>Viridiplantae</taxon>
        <taxon>Streptophyta</taxon>
        <taxon>Embryophyta</taxon>
        <taxon>Tracheophyta</taxon>
        <taxon>Spermatophyta</taxon>
        <taxon>Magnoliopsida</taxon>
        <taxon>eudicotyledons</taxon>
        <taxon>Gunneridae</taxon>
        <taxon>Pentapetalae</taxon>
        <taxon>rosids</taxon>
        <taxon>malvids</taxon>
        <taxon>Malvales</taxon>
        <taxon>Malvaceae</taxon>
        <taxon>Malvoideae</taxon>
        <taxon>Hibiscus</taxon>
    </lineage>
</organism>
<dbReference type="SUPFAM" id="SSF103491">
    <property type="entry name" value="Preprotein translocase SecY subunit"/>
    <property type="match status" value="1"/>
</dbReference>
<comment type="similarity">
    <text evidence="3 9">Belongs to the Casparian strip membrane proteins (CASP) family.</text>
</comment>
<evidence type="ECO:0000256" key="4">
    <source>
        <dbReference type="ARBA" id="ARBA00011489"/>
    </source>
</evidence>